<dbReference type="KEGG" id="tbk:HF295_02865"/>
<dbReference type="GO" id="GO:0030313">
    <property type="term" value="C:cell envelope"/>
    <property type="evidence" value="ECO:0007669"/>
    <property type="project" value="UniProtKB-SubCell"/>
</dbReference>
<dbReference type="InterPro" id="IPR013378">
    <property type="entry name" value="InlB-like_B-rpt"/>
</dbReference>
<proteinExistence type="predicted"/>
<dbReference type="AlphaFoldDB" id="A0A7L6N0T1"/>
<reference evidence="4 5" key="1">
    <citation type="submission" date="2020-04" db="EMBL/GenBank/DDBJ databases">
        <authorList>
            <person name="Zheng R.K."/>
            <person name="Sun C.M."/>
        </authorList>
    </citation>
    <scope>NUCLEOTIDE SEQUENCE [LARGE SCALE GENOMIC DNA]</scope>
    <source>
        <strain evidence="5">zrk29</strain>
    </source>
</reference>
<sequence>MKKLFLSLFLVLGMFIGLSYAHVQADSQGPTNEQFQFNWSLNVPGQQPSDALDTSLNANYGDVVQFDVGSLTPSGLTFVGFQMNGKVELNPTKFTDTGIRVTQDTDVDAFFKTTGETVVIFMDANQDYIGSYYTDQATDLVDFGVGATPDHLAHPKPGLEAQGWTANGTDLIDFAVDTFTEDTVVYIKYDVDSNQPTSTLTVINGALAAGEPVDGVYEYNGVATVEASNTETFQYWLKDGIIASLQPTYSFTMIEDTTVEAVNNETDNFNPDDAFITISAPYGIRVGYNSLVGQFHVPNGHDLIEYGILAADLEGGITFNTPGVEKVRSNKYYPVTNEFMMTFPDSEQSAYRAYMITTDGTTETITYSYYQYDVSQDETYTEDFTNSNATGSYLDNSFIGNNGITWSYVQSRDENGDDNNSGIDGNALMLRRSSDNSNIISSMISGGISYFEVKLYKGFTGGGDRQVELFINGESKGTSTPFDDYNEHIFVVDDLEISGDFTIEIRNITSKQVIIDDIKWVSNTGVTVNTIHQSSDEPASISIDPNHITEINFEDTLQLNVQYSNGFDGPEGIEWYSSNPDVLSVDADGLVTANSIGDATIYALYTNNHNISDSIELTSVTNSVSDVYADSFIEVSLTGIVASLTDVGYIIQDTSSTTMIAVDDDVNSVSVGDQVLITGTYDESEEVAMITLLSYFEVISTGNSINYSTTNAVDIDFENFNLSDYMGELIKIEQPYMYTTGTYTRIAHNLDGLVNPNYDGYYIALRFDSTNANLSSTLGVIFETNSEFNPSKIIYIFIYDTFGDNAKAVILDDSHISDETTFTVDFDVNGGSGVESQVIIDGNQAIQPVDPTKTGSTFDGWYSDAGFSTEYNFTSPIKVDTTIYAKWIVSNYAVEFVDGQGTVLQTANYDYNSDLSGVTAPADPTRTGYTFDGWDSSVPANMPDNKVTITATWIANDYDVVFDANRDGGTGTGSMSNQSITFDSSATLTTNTFTNGDLVFTGWNTLANGSGTAYEDGASFTMDVEGITLYAQWQVASSSLVIDKDAALTSSYSSSEKTFIVSGFTFGYINFGTFDSATMQGRNGSGDFYNKDSLGVITQIVISQKDVDIFSLYGSTTSQGTTQLINPSLTDGGKTLTYDFSGLNYGYFLIESNDGAINIYTITITYSNPS</sequence>
<keyword evidence="5" id="KW-1185">Reference proteome</keyword>
<name>A0A7L6N0T1_9MOLU</name>
<dbReference type="Proteomes" id="UP000512167">
    <property type="component" value="Chromosome"/>
</dbReference>
<dbReference type="NCBIfam" id="TIGR02543">
    <property type="entry name" value="List_Bact_rpt"/>
    <property type="match status" value="1"/>
</dbReference>
<feature type="chain" id="PRO_5029906453" description="BIG2 domain-containing protein" evidence="2">
    <location>
        <begin position="22"/>
        <end position="1170"/>
    </location>
</feature>
<dbReference type="InterPro" id="IPR042229">
    <property type="entry name" value="Listeria/Bacterioides_rpt_sf"/>
</dbReference>
<evidence type="ECO:0000313" key="4">
    <source>
        <dbReference type="EMBL" id="QLY39856.1"/>
    </source>
</evidence>
<dbReference type="InterPro" id="IPR008964">
    <property type="entry name" value="Invasin/intimin_cell_adhesion"/>
</dbReference>
<comment type="subcellular location">
    <subcellularLocation>
        <location evidence="1">Cell envelope</location>
    </subcellularLocation>
</comment>
<evidence type="ECO:0000313" key="5">
    <source>
        <dbReference type="Proteomes" id="UP000512167"/>
    </source>
</evidence>
<gene>
    <name evidence="4" type="ORF">HF295_02865</name>
</gene>
<dbReference type="SUPFAM" id="SSF49373">
    <property type="entry name" value="Invasin/intimin cell-adhesion fragments"/>
    <property type="match status" value="1"/>
</dbReference>
<accession>A0A7L6N0T1</accession>
<dbReference type="Gene3D" id="2.60.40.1080">
    <property type="match status" value="1"/>
</dbReference>
<dbReference type="Pfam" id="PF09479">
    <property type="entry name" value="Flg_new"/>
    <property type="match status" value="3"/>
</dbReference>
<dbReference type="SMART" id="SM00635">
    <property type="entry name" value="BID_2"/>
    <property type="match status" value="1"/>
</dbReference>
<feature type="signal peptide" evidence="2">
    <location>
        <begin position="1"/>
        <end position="21"/>
    </location>
</feature>
<organism evidence="4 5">
    <name type="scientific">Hujiaoplasma nucleasis</name>
    <dbReference type="NCBI Taxonomy" id="2725268"/>
    <lineage>
        <taxon>Bacteria</taxon>
        <taxon>Bacillati</taxon>
        <taxon>Mycoplasmatota</taxon>
        <taxon>Mollicutes</taxon>
        <taxon>Candidatus Izemoplasmatales</taxon>
        <taxon>Hujiaoplasmataceae</taxon>
        <taxon>Hujiaoplasma</taxon>
    </lineage>
</organism>
<protein>
    <recommendedName>
        <fullName evidence="3">BIG2 domain-containing protein</fullName>
    </recommendedName>
</protein>
<evidence type="ECO:0000259" key="3">
    <source>
        <dbReference type="SMART" id="SM00635"/>
    </source>
</evidence>
<dbReference type="Gene3D" id="2.60.40.4270">
    <property type="entry name" value="Listeria-Bacteroides repeat domain"/>
    <property type="match status" value="3"/>
</dbReference>
<dbReference type="EMBL" id="CP051151">
    <property type="protein sequence ID" value="QLY39856.1"/>
    <property type="molecule type" value="Genomic_DNA"/>
</dbReference>
<dbReference type="Pfam" id="PF02368">
    <property type="entry name" value="Big_2"/>
    <property type="match status" value="1"/>
</dbReference>
<dbReference type="InterPro" id="IPR003343">
    <property type="entry name" value="Big_2"/>
</dbReference>
<dbReference type="RefSeq" id="WP_312032345.1">
    <property type="nucleotide sequence ID" value="NZ_CP051151.1"/>
</dbReference>
<keyword evidence="2" id="KW-0732">Signal</keyword>
<feature type="domain" description="BIG2" evidence="3">
    <location>
        <begin position="537"/>
        <end position="615"/>
    </location>
</feature>
<evidence type="ECO:0000256" key="2">
    <source>
        <dbReference type="SAM" id="SignalP"/>
    </source>
</evidence>
<evidence type="ECO:0000256" key="1">
    <source>
        <dbReference type="ARBA" id="ARBA00004196"/>
    </source>
</evidence>